<protein>
    <recommendedName>
        <fullName evidence="2">Zona occludens toxin N-terminal domain-containing protein</fullName>
    </recommendedName>
</protein>
<evidence type="ECO:0000313" key="3">
    <source>
        <dbReference type="EMBL" id="MBN8743455.1"/>
    </source>
</evidence>
<gene>
    <name evidence="3" type="ORF">J0I24_04025</name>
</gene>
<evidence type="ECO:0000256" key="1">
    <source>
        <dbReference type="SAM" id="Phobius"/>
    </source>
</evidence>
<feature type="domain" description="Zona occludens toxin N-terminal" evidence="2">
    <location>
        <begin position="1"/>
        <end position="176"/>
    </location>
</feature>
<dbReference type="EMBL" id="JAFKMR010000012">
    <property type="protein sequence ID" value="MBN8743455.1"/>
    <property type="molecule type" value="Genomic_DNA"/>
</dbReference>
<feature type="transmembrane region" description="Helical" evidence="1">
    <location>
        <begin position="187"/>
        <end position="208"/>
    </location>
</feature>
<dbReference type="InterPro" id="IPR027417">
    <property type="entry name" value="P-loop_NTPase"/>
</dbReference>
<dbReference type="InterPro" id="IPR008900">
    <property type="entry name" value="Zot_N"/>
</dbReference>
<keyword evidence="1" id="KW-0812">Transmembrane</keyword>
<evidence type="ECO:0000313" key="4">
    <source>
        <dbReference type="Proteomes" id="UP000664800"/>
    </source>
</evidence>
<keyword evidence="1" id="KW-1133">Transmembrane helix</keyword>
<comment type="caution">
    <text evidence="3">The sequence shown here is derived from an EMBL/GenBank/DDBJ whole genome shotgun (WGS) entry which is preliminary data.</text>
</comment>
<name>A0A8I1MV75_THIA3</name>
<evidence type="ECO:0000259" key="2">
    <source>
        <dbReference type="Pfam" id="PF05707"/>
    </source>
</evidence>
<dbReference type="Gene3D" id="3.40.50.300">
    <property type="entry name" value="P-loop containing nucleotide triphosphate hydrolases"/>
    <property type="match status" value="1"/>
</dbReference>
<keyword evidence="1" id="KW-0472">Membrane</keyword>
<dbReference type="RefSeq" id="WP_276728236.1">
    <property type="nucleotide sequence ID" value="NZ_JAFKMR010000012.1"/>
</dbReference>
<dbReference type="Pfam" id="PF05707">
    <property type="entry name" value="Zot"/>
    <property type="match status" value="1"/>
</dbReference>
<organism evidence="3 4">
    <name type="scientific">Thiomonas arsenitoxydans (strain DSM 22701 / CIP 110005 / 3As)</name>
    <dbReference type="NCBI Taxonomy" id="426114"/>
    <lineage>
        <taxon>Bacteria</taxon>
        <taxon>Pseudomonadati</taxon>
        <taxon>Pseudomonadota</taxon>
        <taxon>Betaproteobacteria</taxon>
        <taxon>Burkholderiales</taxon>
        <taxon>Thiomonas</taxon>
    </lineage>
</organism>
<reference evidence="3" key="1">
    <citation type="submission" date="2021-02" db="EMBL/GenBank/DDBJ databases">
        <title>Thiocyanate and organic carbon inputs drive convergent selection for specific autotrophic Afipia and Thiobacillus strains within complex microbiomes.</title>
        <authorList>
            <person name="Huddy R.J."/>
            <person name="Sachdeva R."/>
            <person name="Kadzinga F."/>
            <person name="Kantor R.S."/>
            <person name="Harrison S.T.L."/>
            <person name="Banfield J.F."/>
        </authorList>
    </citation>
    <scope>NUCLEOTIDE SEQUENCE</scope>
    <source>
        <strain evidence="3">SCN18_13_7_16_R3_B_64_19</strain>
    </source>
</reference>
<dbReference type="Proteomes" id="UP000664800">
    <property type="component" value="Unassembled WGS sequence"/>
</dbReference>
<sequence>MIYLYTGLNGAGKTSSCIYDVLKLHEETGRPVFASGIRWTQLGIDKLGVTMIEPSEWRECPDGSLILVDEAQNSMPARTASKDLPDWINELGTHRHKGHDIFLTTPHPMQIDVFARRLVGVHRHFIRAFSFNSTTQLENEGVMNDPTSKLDNNKAIVTRFKLRKSVYPLYQSATIHTHKSRVPVRKVVFGLGALAFLGGGVAMGLHVWHRMTGVSASPAAQVARASAGVGRSVSSAIVPSKPEHSSGSTSVRVVGSMSRGGRTVYLVADGHGDLYEARNCRVVNDAPMCAFGAGVATYPDVAAVASMPAAYGAH</sequence>
<dbReference type="AlphaFoldDB" id="A0A8I1MV75"/>
<proteinExistence type="predicted"/>
<accession>A0A8I1MV75</accession>